<evidence type="ECO:0000259" key="1">
    <source>
        <dbReference type="Pfam" id="PF09343"/>
    </source>
</evidence>
<comment type="caution">
    <text evidence="2">The sequence shown here is derived from an EMBL/GenBank/DDBJ whole genome shotgun (WGS) entry which is preliminary data.</text>
</comment>
<dbReference type="Pfam" id="PF09343">
    <property type="entry name" value="DUF2460"/>
    <property type="match status" value="1"/>
</dbReference>
<accession>X0SCK2</accession>
<dbReference type="InterPro" id="IPR011740">
    <property type="entry name" value="DUF2460"/>
</dbReference>
<feature type="domain" description="DUF2460" evidence="1">
    <location>
        <begin position="1"/>
        <end position="70"/>
    </location>
</feature>
<dbReference type="EMBL" id="BARS01009731">
    <property type="protein sequence ID" value="GAF78788.1"/>
    <property type="molecule type" value="Genomic_DNA"/>
</dbReference>
<reference evidence="2" key="1">
    <citation type="journal article" date="2014" name="Front. Microbiol.">
        <title>High frequency of phylogenetically diverse reductive dehalogenase-homologous genes in deep subseafloor sedimentary metagenomes.</title>
        <authorList>
            <person name="Kawai M."/>
            <person name="Futagami T."/>
            <person name="Toyoda A."/>
            <person name="Takaki Y."/>
            <person name="Nishi S."/>
            <person name="Hori S."/>
            <person name="Arai W."/>
            <person name="Tsubouchi T."/>
            <person name="Morono Y."/>
            <person name="Uchiyama I."/>
            <person name="Ito T."/>
            <person name="Fujiyama A."/>
            <person name="Inagaki F."/>
            <person name="Takami H."/>
        </authorList>
    </citation>
    <scope>NUCLEOTIDE SEQUENCE</scope>
    <source>
        <strain evidence="2">Expedition CK06-06</strain>
    </source>
</reference>
<name>X0SCK2_9ZZZZ</name>
<gene>
    <name evidence="2" type="ORF">S01H1_18232</name>
</gene>
<organism evidence="2">
    <name type="scientific">marine sediment metagenome</name>
    <dbReference type="NCBI Taxonomy" id="412755"/>
    <lineage>
        <taxon>unclassified sequences</taxon>
        <taxon>metagenomes</taxon>
        <taxon>ecological metagenomes</taxon>
    </lineage>
</organism>
<evidence type="ECO:0000313" key="2">
    <source>
        <dbReference type="EMBL" id="GAF78788.1"/>
    </source>
</evidence>
<protein>
    <recommendedName>
        <fullName evidence="1">DUF2460 domain-containing protein</fullName>
    </recommendedName>
</protein>
<sequence>VRTITKPKASGWQAWNNGVPTTINSVDDLTGIVNLDAILGEEVTVSGMFDVPVFFVDDDLMFNIENWKAHTTTIGLHEDISA</sequence>
<proteinExistence type="predicted"/>
<dbReference type="AlphaFoldDB" id="X0SCK2"/>
<feature type="non-terminal residue" evidence="2">
    <location>
        <position position="1"/>
    </location>
</feature>